<evidence type="ECO:0000313" key="4">
    <source>
        <dbReference type="Proteomes" id="UP000689967"/>
    </source>
</evidence>
<proteinExistence type="predicted"/>
<evidence type="ECO:0000256" key="1">
    <source>
        <dbReference type="SAM" id="MobiDB-lite"/>
    </source>
</evidence>
<dbReference type="EMBL" id="JAERQM010000001">
    <property type="protein sequence ID" value="MBU8543133.1"/>
    <property type="molecule type" value="Genomic_DNA"/>
</dbReference>
<keyword evidence="2" id="KW-0732">Signal</keyword>
<feature type="signal peptide" evidence="2">
    <location>
        <begin position="1"/>
        <end position="25"/>
    </location>
</feature>
<feature type="region of interest" description="Disordered" evidence="1">
    <location>
        <begin position="32"/>
        <end position="181"/>
    </location>
</feature>
<feature type="compositionally biased region" description="Low complexity" evidence="1">
    <location>
        <begin position="97"/>
        <end position="116"/>
    </location>
</feature>
<feature type="compositionally biased region" description="Pro residues" evidence="1">
    <location>
        <begin position="158"/>
        <end position="168"/>
    </location>
</feature>
<feature type="compositionally biased region" description="Low complexity" evidence="1">
    <location>
        <begin position="133"/>
        <end position="157"/>
    </location>
</feature>
<dbReference type="Proteomes" id="UP000689967">
    <property type="component" value="Unassembled WGS sequence"/>
</dbReference>
<feature type="compositionally biased region" description="Pro residues" evidence="1">
    <location>
        <begin position="65"/>
        <end position="74"/>
    </location>
</feature>
<evidence type="ECO:0000256" key="2">
    <source>
        <dbReference type="SAM" id="SignalP"/>
    </source>
</evidence>
<accession>A0ABS6H554</accession>
<keyword evidence="4" id="KW-1185">Reference proteome</keyword>
<dbReference type="RefSeq" id="WP_216873424.1">
    <property type="nucleotide sequence ID" value="NZ_JAERQM010000001.1"/>
</dbReference>
<sequence>MVPVRPALLALSLFALGAHSLLGQAALAQSSLAPSQGSLPPPRPAGQATPRLVPSEQPRNLAAPPARPATPPRAQPSQAQPSPTQPRQAQPRPPARPQAQAPATPARPQAPRANPPGQRTPTVGGATPPPNRRPVAATAGAAAAAAAATAATAATARPPEPALPPRPAAPSTGPVTGLPLPRFASLRSDEVNMRVGPSTSYPIEWTFQRRDLPVQIIGEFQLWRRIRDPDGAEGWVHSSTLAGRRTVLVRPATQLAGAGSAALGEATLRRRPEDSAAAIARFRPGVIARIRECGANSAWCELQAAGHRGFLRRAEIWGVGSDEEIQ</sequence>
<reference evidence="3 4" key="1">
    <citation type="submission" date="2021-01" db="EMBL/GenBank/DDBJ databases">
        <title>Roseomonas sp. nov, a bacterium isolated from an oil production mixture in Yumen Oilfield.</title>
        <authorList>
            <person name="Wu D."/>
        </authorList>
    </citation>
    <scope>NUCLEOTIDE SEQUENCE [LARGE SCALE GENOMIC DNA]</scope>
    <source>
        <strain evidence="3 4">ROY-5-3</strain>
    </source>
</reference>
<evidence type="ECO:0008006" key="5">
    <source>
        <dbReference type="Google" id="ProtNLM"/>
    </source>
</evidence>
<protein>
    <recommendedName>
        <fullName evidence="5">SH3 domain-containing protein</fullName>
    </recommendedName>
</protein>
<gene>
    <name evidence="3" type="ORF">JJQ90_05415</name>
</gene>
<feature type="chain" id="PRO_5046858810" description="SH3 domain-containing protein" evidence="2">
    <location>
        <begin position="26"/>
        <end position="326"/>
    </location>
</feature>
<dbReference type="InterPro" id="IPR010466">
    <property type="entry name" value="DUF1058"/>
</dbReference>
<evidence type="ECO:0000313" key="3">
    <source>
        <dbReference type="EMBL" id="MBU8543133.1"/>
    </source>
</evidence>
<comment type="caution">
    <text evidence="3">The sequence shown here is derived from an EMBL/GenBank/DDBJ whole genome shotgun (WGS) entry which is preliminary data.</text>
</comment>
<organism evidence="3 4">
    <name type="scientific">Falsiroseomonas oleicola</name>
    <dbReference type="NCBI Taxonomy" id="2801474"/>
    <lineage>
        <taxon>Bacteria</taxon>
        <taxon>Pseudomonadati</taxon>
        <taxon>Pseudomonadota</taxon>
        <taxon>Alphaproteobacteria</taxon>
        <taxon>Acetobacterales</taxon>
        <taxon>Roseomonadaceae</taxon>
        <taxon>Falsiroseomonas</taxon>
    </lineage>
</organism>
<name>A0ABS6H554_9PROT</name>
<feature type="compositionally biased region" description="Low complexity" evidence="1">
    <location>
        <begin position="75"/>
        <end position="90"/>
    </location>
</feature>
<dbReference type="Pfam" id="PF06347">
    <property type="entry name" value="SH3_4"/>
    <property type="match status" value="2"/>
</dbReference>